<proteinExistence type="predicted"/>
<sequence length="184" mass="19673">MAQMRGEGTLTATASVGYPNGLTWTHQWLKASQYLGRLRQVYAGEPLNNVDLTAIVDAFMISCAHMWDAFKNDAALPAISKTDVEAAMQADASLRLCRDFANTSKHLKRRGKSEVEATVVEAGSSGSGNFVTIGYGPGTNPRASTVDALELADSAYAAWRSFMAAHGIEDPTHVTDALLNPANP</sequence>
<evidence type="ECO:0000313" key="2">
    <source>
        <dbReference type="Proteomes" id="UP000291838"/>
    </source>
</evidence>
<dbReference type="Proteomes" id="UP000291838">
    <property type="component" value="Unassembled WGS sequence"/>
</dbReference>
<dbReference type="AlphaFoldDB" id="A0A4Q2RLI1"/>
<accession>A0A4Q2RLI1</accession>
<dbReference type="RefSeq" id="WP_129477289.1">
    <property type="nucleotide sequence ID" value="NZ_SDWS01000007.1"/>
</dbReference>
<keyword evidence="2" id="KW-1185">Reference proteome</keyword>
<comment type="caution">
    <text evidence="1">The sequence shown here is derived from an EMBL/GenBank/DDBJ whole genome shotgun (WGS) entry which is preliminary data.</text>
</comment>
<dbReference type="OrthoDB" id="5194298at2"/>
<gene>
    <name evidence="1" type="ORF">EUA06_15115</name>
</gene>
<name>A0A4Q2RLI1_9ACTN</name>
<dbReference type="EMBL" id="SDWS01000007">
    <property type="protein sequence ID" value="RYB89318.1"/>
    <property type="molecule type" value="Genomic_DNA"/>
</dbReference>
<organism evidence="1 2">
    <name type="scientific">Nocardioides glacieisoli</name>
    <dbReference type="NCBI Taxonomy" id="1168730"/>
    <lineage>
        <taxon>Bacteria</taxon>
        <taxon>Bacillati</taxon>
        <taxon>Actinomycetota</taxon>
        <taxon>Actinomycetes</taxon>
        <taxon>Propionibacteriales</taxon>
        <taxon>Nocardioidaceae</taxon>
        <taxon>Nocardioides</taxon>
    </lineage>
</organism>
<evidence type="ECO:0000313" key="1">
    <source>
        <dbReference type="EMBL" id="RYB89318.1"/>
    </source>
</evidence>
<protein>
    <submittedName>
        <fullName evidence="1">Uncharacterized protein</fullName>
    </submittedName>
</protein>
<reference evidence="1 2" key="1">
    <citation type="submission" date="2019-01" db="EMBL/GenBank/DDBJ databases">
        <title>Novel species of Nocardioides.</title>
        <authorList>
            <person name="Liu Q."/>
            <person name="Xin Y.-H."/>
        </authorList>
    </citation>
    <scope>NUCLEOTIDE SEQUENCE [LARGE SCALE GENOMIC DNA]</scope>
    <source>
        <strain evidence="1 2">HLT3-15</strain>
    </source>
</reference>